<dbReference type="SUPFAM" id="SSF52540">
    <property type="entry name" value="P-loop containing nucleoside triphosphate hydrolases"/>
    <property type="match status" value="1"/>
</dbReference>
<name>A0ABS2BPS9_9NEIS</name>
<dbReference type="Proteomes" id="UP000809431">
    <property type="component" value="Unassembled WGS sequence"/>
</dbReference>
<reference evidence="2 3" key="1">
    <citation type="submission" date="2021-01" db="EMBL/GenBank/DDBJ databases">
        <title>Draft Genome Sequence and Polyhydroxyalkanoate Biosynthetic Potential of Jeongeupia naejangsanensis Type Strain DSM 24253.</title>
        <authorList>
            <person name="Turrini P."/>
            <person name="Artuso I."/>
            <person name="Lugli G.A."/>
            <person name="Frangipani E."/>
            <person name="Ventura M."/>
            <person name="Visca P."/>
        </authorList>
    </citation>
    <scope>NUCLEOTIDE SEQUENCE [LARGE SCALE GENOMIC DNA]</scope>
    <source>
        <strain evidence="2 3">DSM 24253</strain>
    </source>
</reference>
<dbReference type="Gene3D" id="3.40.50.300">
    <property type="entry name" value="P-loop containing nucleotide triphosphate hydrolases"/>
    <property type="match status" value="1"/>
</dbReference>
<comment type="caution">
    <text evidence="2">The sequence shown here is derived from an EMBL/GenBank/DDBJ whole genome shotgun (WGS) entry which is preliminary data.</text>
</comment>
<protein>
    <submittedName>
        <fullName evidence="2">Translesion DNA synthesis-associated protein ImuA</fullName>
    </submittedName>
</protein>
<dbReference type="PANTHER" id="PTHR35369:SF3">
    <property type="entry name" value="TRANSLESION DNA SYNTHESIS-ASSOCIATED PROTEIN IMUA"/>
    <property type="match status" value="1"/>
</dbReference>
<sequence>MDKQNSSLGDVLKHPAIWRGDGRATVPACVPSGHPALDAVLPGGGWPLASVTEIVAARPGTGELALLWPMLRHCTGQSICLIQPPLLPYAPAWAAAGIALERLVWLRPGDAAGALWAMEQTLREPGCGAVLGWIDGVDDRAARRLLLASREGGACGFLLRTRPGQTSPLPLRLGVDALPGGVAVRVLKRRGPPLVPPIMLTETSHALAGLIPAQATAGRVSGHRNAA</sequence>
<dbReference type="EMBL" id="JAESND010000006">
    <property type="protein sequence ID" value="MBM3116794.1"/>
    <property type="molecule type" value="Genomic_DNA"/>
</dbReference>
<gene>
    <name evidence="2" type="primary">imuA</name>
    <name evidence="2" type="ORF">JMJ54_13220</name>
</gene>
<dbReference type="RefSeq" id="WP_203539022.1">
    <property type="nucleotide sequence ID" value="NZ_JAESND010000006.1"/>
</dbReference>
<accession>A0ABS2BPS9</accession>
<dbReference type="PIRSF" id="PIRSF037290">
    <property type="entry name" value="UCP037290"/>
    <property type="match status" value="1"/>
</dbReference>
<keyword evidence="3" id="KW-1185">Reference proteome</keyword>
<proteinExistence type="predicted"/>
<dbReference type="InterPro" id="IPR017166">
    <property type="entry name" value="UCP037290"/>
</dbReference>
<evidence type="ECO:0000313" key="2">
    <source>
        <dbReference type="EMBL" id="MBM3116794.1"/>
    </source>
</evidence>
<evidence type="ECO:0000256" key="1">
    <source>
        <dbReference type="ARBA" id="ARBA00022763"/>
    </source>
</evidence>
<dbReference type="InterPro" id="IPR047610">
    <property type="entry name" value="ImuA_translesion"/>
</dbReference>
<dbReference type="InterPro" id="IPR050356">
    <property type="entry name" value="SulA_CellDiv_inhibitor"/>
</dbReference>
<dbReference type="PANTHER" id="PTHR35369">
    <property type="entry name" value="BLR3025 PROTEIN-RELATED"/>
    <property type="match status" value="1"/>
</dbReference>
<organism evidence="2 3">
    <name type="scientific">Jeongeupia naejangsanensis</name>
    <dbReference type="NCBI Taxonomy" id="613195"/>
    <lineage>
        <taxon>Bacteria</taxon>
        <taxon>Pseudomonadati</taxon>
        <taxon>Pseudomonadota</taxon>
        <taxon>Betaproteobacteria</taxon>
        <taxon>Neisseriales</taxon>
        <taxon>Chitinibacteraceae</taxon>
        <taxon>Jeongeupia</taxon>
    </lineage>
</organism>
<dbReference type="NCBIfam" id="NF033429">
    <property type="entry name" value="ImuA_translesion"/>
    <property type="match status" value="1"/>
</dbReference>
<dbReference type="InterPro" id="IPR027417">
    <property type="entry name" value="P-loop_NTPase"/>
</dbReference>
<keyword evidence="1" id="KW-0227">DNA damage</keyword>
<evidence type="ECO:0000313" key="3">
    <source>
        <dbReference type="Proteomes" id="UP000809431"/>
    </source>
</evidence>